<dbReference type="Pfam" id="PF26639">
    <property type="entry name" value="Het-6_barrel"/>
    <property type="match status" value="1"/>
</dbReference>
<organism evidence="1 2">
    <name type="scientific">Paraphoma chrysanthemicola</name>
    <dbReference type="NCBI Taxonomy" id="798071"/>
    <lineage>
        <taxon>Eukaryota</taxon>
        <taxon>Fungi</taxon>
        <taxon>Dikarya</taxon>
        <taxon>Ascomycota</taxon>
        <taxon>Pezizomycotina</taxon>
        <taxon>Dothideomycetes</taxon>
        <taxon>Pleosporomycetidae</taxon>
        <taxon>Pleosporales</taxon>
        <taxon>Pleosporineae</taxon>
        <taxon>Phaeosphaeriaceae</taxon>
        <taxon>Paraphoma</taxon>
    </lineage>
</organism>
<protein>
    <submittedName>
        <fullName evidence="1">Uncharacterized protein</fullName>
    </submittedName>
</protein>
<dbReference type="AlphaFoldDB" id="A0A8K0RH86"/>
<sequence length="170" mass="18916">METSAWELLSNTARSMDSPASMLKASSRQWKIKQDKWSERFGRYRGFLQIQGNSPASGALALLATGLHVAPPQPVIEDSTIEAYLSLLAKWARGRRFFTTKKGHIGLGVQDSAVGDRVVILSMDQQPSRTPFLLRAEPGSAIVRLVGEAYIHNFNYPEADKMHWIAMNIS</sequence>
<gene>
    <name evidence="1" type="ORF">FB567DRAFT_170785</name>
</gene>
<evidence type="ECO:0000313" key="2">
    <source>
        <dbReference type="Proteomes" id="UP000813461"/>
    </source>
</evidence>
<reference evidence="1" key="1">
    <citation type="journal article" date="2021" name="Nat. Commun.">
        <title>Genetic determinants of endophytism in the Arabidopsis root mycobiome.</title>
        <authorList>
            <person name="Mesny F."/>
            <person name="Miyauchi S."/>
            <person name="Thiergart T."/>
            <person name="Pickel B."/>
            <person name="Atanasova L."/>
            <person name="Karlsson M."/>
            <person name="Huettel B."/>
            <person name="Barry K.W."/>
            <person name="Haridas S."/>
            <person name="Chen C."/>
            <person name="Bauer D."/>
            <person name="Andreopoulos W."/>
            <person name="Pangilinan J."/>
            <person name="LaButti K."/>
            <person name="Riley R."/>
            <person name="Lipzen A."/>
            <person name="Clum A."/>
            <person name="Drula E."/>
            <person name="Henrissat B."/>
            <person name="Kohler A."/>
            <person name="Grigoriev I.V."/>
            <person name="Martin F.M."/>
            <person name="Hacquard S."/>
        </authorList>
    </citation>
    <scope>NUCLEOTIDE SEQUENCE</scope>
    <source>
        <strain evidence="1">MPI-SDFR-AT-0120</strain>
    </source>
</reference>
<dbReference type="Proteomes" id="UP000813461">
    <property type="component" value="Unassembled WGS sequence"/>
</dbReference>
<comment type="caution">
    <text evidence="1">The sequence shown here is derived from an EMBL/GenBank/DDBJ whole genome shotgun (WGS) entry which is preliminary data.</text>
</comment>
<name>A0A8K0RH86_9PLEO</name>
<proteinExistence type="predicted"/>
<dbReference type="EMBL" id="JAGMVJ010000002">
    <property type="protein sequence ID" value="KAH7093251.1"/>
    <property type="molecule type" value="Genomic_DNA"/>
</dbReference>
<accession>A0A8K0RH86</accession>
<keyword evidence="2" id="KW-1185">Reference proteome</keyword>
<evidence type="ECO:0000313" key="1">
    <source>
        <dbReference type="EMBL" id="KAH7093251.1"/>
    </source>
</evidence>